<dbReference type="OrthoDB" id="6617942at2759"/>
<keyword evidence="2" id="KW-1185">Reference proteome</keyword>
<dbReference type="Proteomes" id="UP000499080">
    <property type="component" value="Unassembled WGS sequence"/>
</dbReference>
<organism evidence="1 2">
    <name type="scientific">Araneus ventricosus</name>
    <name type="common">Orbweaver spider</name>
    <name type="synonym">Epeira ventricosa</name>
    <dbReference type="NCBI Taxonomy" id="182803"/>
    <lineage>
        <taxon>Eukaryota</taxon>
        <taxon>Metazoa</taxon>
        <taxon>Ecdysozoa</taxon>
        <taxon>Arthropoda</taxon>
        <taxon>Chelicerata</taxon>
        <taxon>Arachnida</taxon>
        <taxon>Araneae</taxon>
        <taxon>Araneomorphae</taxon>
        <taxon>Entelegynae</taxon>
        <taxon>Araneoidea</taxon>
        <taxon>Araneidae</taxon>
        <taxon>Araneus</taxon>
    </lineage>
</organism>
<comment type="caution">
    <text evidence="1">The sequence shown here is derived from an EMBL/GenBank/DDBJ whole genome shotgun (WGS) entry which is preliminary data.</text>
</comment>
<reference evidence="1 2" key="1">
    <citation type="journal article" date="2019" name="Sci. Rep.">
        <title>Orb-weaving spider Araneus ventricosus genome elucidates the spidroin gene catalogue.</title>
        <authorList>
            <person name="Kono N."/>
            <person name="Nakamura H."/>
            <person name="Ohtoshi R."/>
            <person name="Moran D.A.P."/>
            <person name="Shinohara A."/>
            <person name="Yoshida Y."/>
            <person name="Fujiwara M."/>
            <person name="Mori M."/>
            <person name="Tomita M."/>
            <person name="Arakawa K."/>
        </authorList>
    </citation>
    <scope>NUCLEOTIDE SEQUENCE [LARGE SCALE GENOMIC DNA]</scope>
</reference>
<evidence type="ECO:0000313" key="1">
    <source>
        <dbReference type="EMBL" id="GBN38771.1"/>
    </source>
</evidence>
<dbReference type="AlphaFoldDB" id="A0A4Y2NHI6"/>
<sequence length="88" mass="10168">MEEDKVLQIPALYFDGRKNKTLIISEKDGKMYSQSIHEDHISLIMEPELNFSGYIAPAFDISKCIEQAITDFFLESKNIYGIFGGRWM</sequence>
<gene>
    <name evidence="1" type="ORF">AVEN_94983_1</name>
</gene>
<protein>
    <submittedName>
        <fullName evidence="1">Uncharacterized protein</fullName>
    </submittedName>
</protein>
<evidence type="ECO:0000313" key="2">
    <source>
        <dbReference type="Proteomes" id="UP000499080"/>
    </source>
</evidence>
<name>A0A4Y2NHI6_ARAVE</name>
<dbReference type="EMBL" id="BGPR01009238">
    <property type="protein sequence ID" value="GBN38771.1"/>
    <property type="molecule type" value="Genomic_DNA"/>
</dbReference>
<proteinExistence type="predicted"/>
<accession>A0A4Y2NHI6</accession>